<feature type="transmembrane region" description="Helical" evidence="2">
    <location>
        <begin position="189"/>
        <end position="212"/>
    </location>
</feature>
<evidence type="ECO:0000313" key="4">
    <source>
        <dbReference type="Proteomes" id="UP000054498"/>
    </source>
</evidence>
<dbReference type="RefSeq" id="XP_013893450.1">
    <property type="nucleotide sequence ID" value="XM_014037996.1"/>
</dbReference>
<gene>
    <name evidence="3" type="ORF">MNEG_13532</name>
</gene>
<dbReference type="SUPFAM" id="SSF54631">
    <property type="entry name" value="CBS-domain pair"/>
    <property type="match status" value="1"/>
</dbReference>
<feature type="region of interest" description="Disordered" evidence="1">
    <location>
        <begin position="85"/>
        <end position="119"/>
    </location>
</feature>
<feature type="transmembrane region" description="Helical" evidence="2">
    <location>
        <begin position="218"/>
        <end position="239"/>
    </location>
</feature>
<dbReference type="GeneID" id="25731004"/>
<feature type="transmembrane region" description="Helical" evidence="2">
    <location>
        <begin position="158"/>
        <end position="180"/>
    </location>
</feature>
<keyword evidence="2" id="KW-1133">Transmembrane helix</keyword>
<name>A0A0D2MHA5_9CHLO</name>
<evidence type="ECO:0000256" key="1">
    <source>
        <dbReference type="SAM" id="MobiDB-lite"/>
    </source>
</evidence>
<reference evidence="3 4" key="1">
    <citation type="journal article" date="2013" name="BMC Genomics">
        <title>Reconstruction of the lipid metabolism for the microalga Monoraphidium neglectum from its genome sequence reveals characteristics suitable for biofuel production.</title>
        <authorList>
            <person name="Bogen C."/>
            <person name="Al-Dilaimi A."/>
            <person name="Albersmeier A."/>
            <person name="Wichmann J."/>
            <person name="Grundmann M."/>
            <person name="Rupp O."/>
            <person name="Lauersen K.J."/>
            <person name="Blifernez-Klassen O."/>
            <person name="Kalinowski J."/>
            <person name="Goesmann A."/>
            <person name="Mussgnug J.H."/>
            <person name="Kruse O."/>
        </authorList>
    </citation>
    <scope>NUCLEOTIDE SEQUENCE [LARGE SCALE GENOMIC DNA]</scope>
    <source>
        <strain evidence="3 4">SAG 48.87</strain>
    </source>
</reference>
<dbReference type="AlphaFoldDB" id="A0A0D2MHA5"/>
<dbReference type="STRING" id="145388.A0A0D2MHA5"/>
<dbReference type="OrthoDB" id="270720at2759"/>
<keyword evidence="2" id="KW-0472">Membrane</keyword>
<protein>
    <recommendedName>
        <fullName evidence="5">CBS domain-containing protein</fullName>
    </recommendedName>
</protein>
<evidence type="ECO:0000313" key="3">
    <source>
        <dbReference type="EMBL" id="KIY94430.1"/>
    </source>
</evidence>
<dbReference type="Proteomes" id="UP000054498">
    <property type="component" value="Unassembled WGS sequence"/>
</dbReference>
<keyword evidence="2" id="KW-0812">Transmembrane</keyword>
<keyword evidence="4" id="KW-1185">Reference proteome</keyword>
<dbReference type="EMBL" id="KK104102">
    <property type="protein sequence ID" value="KIY94430.1"/>
    <property type="molecule type" value="Genomic_DNA"/>
</dbReference>
<organism evidence="3 4">
    <name type="scientific">Monoraphidium neglectum</name>
    <dbReference type="NCBI Taxonomy" id="145388"/>
    <lineage>
        <taxon>Eukaryota</taxon>
        <taxon>Viridiplantae</taxon>
        <taxon>Chlorophyta</taxon>
        <taxon>core chlorophytes</taxon>
        <taxon>Chlorophyceae</taxon>
        <taxon>CS clade</taxon>
        <taxon>Sphaeropleales</taxon>
        <taxon>Selenastraceae</taxon>
        <taxon>Monoraphidium</taxon>
    </lineage>
</organism>
<dbReference type="KEGG" id="mng:MNEG_13532"/>
<evidence type="ECO:0008006" key="5">
    <source>
        <dbReference type="Google" id="ProtNLM"/>
    </source>
</evidence>
<accession>A0A0D2MHA5</accession>
<dbReference type="InterPro" id="IPR046342">
    <property type="entry name" value="CBS_dom_sf"/>
</dbReference>
<proteinExistence type="predicted"/>
<sequence length="274" mass="27630">MRAFVGLNLRHLLVVDGQNCVAGIITRKDLDHAAGHGWWRMSEIAPKPNQEGQNRGGLSGLNGFLDGFRKIPSYGFLKSLVNPGAARGAASPTPPPPFAPKGPGGADSPRAPPGALLGVGRDPDAYLGGGASTGRGSGSGGSSDAGAAARCPGLSWEVLLGGPVLLATYALSTGVTWALAAKRHKRERALLCGCSAGGAAAAVALPFIEAALGPPGVAAAAAVLLANTIAVHGASYLLFGSAGPAFPESYEHEDGGVYRGEWRGMSKEGLGVYT</sequence>
<evidence type="ECO:0000256" key="2">
    <source>
        <dbReference type="SAM" id="Phobius"/>
    </source>
</evidence>